<dbReference type="GeneID" id="63027185"/>
<sequence>MAFADERSERVFTAVANAVEQAGGKTIEQLPDGRYICVIVAHDRENL</sequence>
<name>A0A7T1NWA9_9CAUD</name>
<keyword evidence="2" id="KW-1185">Reference proteome</keyword>
<proteinExistence type="predicted"/>
<evidence type="ECO:0000313" key="1">
    <source>
        <dbReference type="EMBL" id="QPO17151.1"/>
    </source>
</evidence>
<evidence type="ECO:0000313" key="2">
    <source>
        <dbReference type="Proteomes" id="UP000594820"/>
    </source>
</evidence>
<gene>
    <name evidence="1" type="primary">73</name>
    <name evidence="1" type="ORF">SEA_LILBEANIE_73</name>
</gene>
<reference evidence="1 2" key="1">
    <citation type="submission" date="2020-12" db="EMBL/GenBank/DDBJ databases">
        <authorList>
            <person name="Mahalingham V.A."/>
            <person name="Abad L.A."/>
            <person name="Dennis E.A."/>
            <person name="Alston T.C."/>
            <person name="Buckley J.R."/>
            <person name="Cao N.T."/>
            <person name="Cole K.B."/>
            <person name="Davis H.C."/>
            <person name="Fisher D.E."/>
            <person name="Jennings A.R."/>
            <person name="Litwin A.R."/>
            <person name="McCartney J.B."/>
            <person name="Mitchell K.E."/>
            <person name="Nasser J.B."/>
            <person name="Paudel P."/>
            <person name="Richoux S.A."/>
            <person name="Sisung K.L."/>
            <person name="Smith M.L."/>
            <person name="Sonnier C.R."/>
            <person name="Underwood K.G."/>
            <person name="Hunter C.W."/>
            <person name="Gottschalck B.A."/>
            <person name="Wiggina Z.F."/>
            <person name="Spears T.J."/>
            <person name="Hancock A.M."/>
            <person name="Gissendanner C.R."/>
            <person name="Findley A.M."/>
            <person name="Garlena R.A."/>
            <person name="Russell D.A."/>
            <person name="Jacobs-Sera D."/>
            <person name="Hatfull G.F."/>
        </authorList>
    </citation>
    <scope>NUCLEOTIDE SEQUENCE [LARGE SCALE GENOMIC DNA]</scope>
</reference>
<dbReference type="RefSeq" id="YP_010002634.1">
    <property type="nucleotide sequence ID" value="NC_053246.1"/>
</dbReference>
<dbReference type="Proteomes" id="UP000594820">
    <property type="component" value="Segment"/>
</dbReference>
<accession>A0A7T1NWA9</accession>
<protein>
    <submittedName>
        <fullName evidence="1">Uncharacterized protein</fullName>
    </submittedName>
</protein>
<dbReference type="KEGG" id="vg:63027185"/>
<dbReference type="EMBL" id="MW314850">
    <property type="protein sequence ID" value="QPO17151.1"/>
    <property type="molecule type" value="Genomic_DNA"/>
</dbReference>
<organism evidence="1 2">
    <name type="scientific">Gordonia phage Lilbeanie</name>
    <dbReference type="NCBI Taxonomy" id="2794947"/>
    <lineage>
        <taxon>Viruses</taxon>
        <taxon>Duplodnaviria</taxon>
        <taxon>Heunggongvirae</taxon>
        <taxon>Uroviricota</taxon>
        <taxon>Caudoviricetes</taxon>
        <taxon>Stackebrandtviridae</taxon>
        <taxon>Lilbeanievirus</taxon>
        <taxon>Lilbeanievirus lilbeanie</taxon>
    </lineage>
</organism>